<reference evidence="2 3" key="1">
    <citation type="submission" date="2021-03" db="EMBL/GenBank/DDBJ databases">
        <title>Flavobacterium kribbensis sp. nov, an endophytic bacteria, isolated from soybean.</title>
        <authorList>
            <person name="Lee J."/>
            <person name="Seo J."/>
        </authorList>
    </citation>
    <scope>NUCLEOTIDE SEQUENCE [LARGE SCALE GENOMIC DNA]</scope>
    <source>
        <strain evidence="2 3">BB8</strain>
    </source>
</reference>
<sequence>MKKLSIIILLLILSTLKAQTSKVEQSITFPLSFTEIINTSKSNPNQNILVFEQPFDASNYKVYGGTPIGLKTILEKTWKILDSTKQKITAPEKIAIQSKIQKDALQKFPEQTDITFVTLKSYQHQNLGSNVVPNADTSEDVLDALISRRIDIIRANTPLQEQEIYQFTKPLYFNKNTNALVLYLIAKPGKYEFYANLYSFVNKKWEKKDSYLLTADRN</sequence>
<dbReference type="RefSeq" id="WP_207296828.1">
    <property type="nucleotide sequence ID" value="NZ_CP071448.1"/>
</dbReference>
<organism evidence="2 3">
    <name type="scientific">Flavobacterium endoglycinae</name>
    <dbReference type="NCBI Taxonomy" id="2816357"/>
    <lineage>
        <taxon>Bacteria</taxon>
        <taxon>Pseudomonadati</taxon>
        <taxon>Bacteroidota</taxon>
        <taxon>Flavobacteriia</taxon>
        <taxon>Flavobacteriales</taxon>
        <taxon>Flavobacteriaceae</taxon>
        <taxon>Flavobacterium</taxon>
    </lineage>
</organism>
<evidence type="ECO:0000256" key="1">
    <source>
        <dbReference type="SAM" id="SignalP"/>
    </source>
</evidence>
<protein>
    <recommendedName>
        <fullName evidence="4">DUF1795 domain-containing protein</fullName>
    </recommendedName>
</protein>
<evidence type="ECO:0000313" key="3">
    <source>
        <dbReference type="Proteomes" id="UP000663440"/>
    </source>
</evidence>
<feature type="chain" id="PRO_5047113161" description="DUF1795 domain-containing protein" evidence="1">
    <location>
        <begin position="19"/>
        <end position="218"/>
    </location>
</feature>
<gene>
    <name evidence="2" type="ORF">J0383_02250</name>
</gene>
<evidence type="ECO:0008006" key="4">
    <source>
        <dbReference type="Google" id="ProtNLM"/>
    </source>
</evidence>
<dbReference type="Proteomes" id="UP000663440">
    <property type="component" value="Chromosome"/>
</dbReference>
<feature type="signal peptide" evidence="1">
    <location>
        <begin position="1"/>
        <end position="18"/>
    </location>
</feature>
<name>A0ABX7QEZ8_9FLAO</name>
<evidence type="ECO:0000313" key="2">
    <source>
        <dbReference type="EMBL" id="QSW89645.1"/>
    </source>
</evidence>
<keyword evidence="3" id="KW-1185">Reference proteome</keyword>
<keyword evidence="1" id="KW-0732">Signal</keyword>
<dbReference type="EMBL" id="CP071448">
    <property type="protein sequence ID" value="QSW89645.1"/>
    <property type="molecule type" value="Genomic_DNA"/>
</dbReference>
<accession>A0ABX7QEZ8</accession>
<proteinExistence type="predicted"/>